<evidence type="ECO:0000313" key="2">
    <source>
        <dbReference type="EMBL" id="QEI04805.1"/>
    </source>
</evidence>
<reference evidence="2 3" key="1">
    <citation type="submission" date="2019-08" db="EMBL/GenBank/DDBJ databases">
        <title>Amphibian skin-associated Pigmentiphaga: genome sequence and occurrence across geography and hosts.</title>
        <authorList>
            <person name="Bletz M.C."/>
            <person name="Bunk B."/>
            <person name="Sproeer C."/>
            <person name="Biwer P."/>
            <person name="Reiter S."/>
            <person name="Rabemananjara F.C.E."/>
            <person name="Schulz S."/>
            <person name="Overmann J."/>
            <person name="Vences M."/>
        </authorList>
    </citation>
    <scope>NUCLEOTIDE SEQUENCE [LARGE SCALE GENOMIC DNA]</scope>
    <source>
        <strain evidence="2 3">Mada1488</strain>
    </source>
</reference>
<dbReference type="Pfam" id="PF11306">
    <property type="entry name" value="DUF3108"/>
    <property type="match status" value="1"/>
</dbReference>
<dbReference type="EMBL" id="CP043046">
    <property type="protein sequence ID" value="QEI04805.1"/>
    <property type="molecule type" value="Genomic_DNA"/>
</dbReference>
<evidence type="ECO:0000313" key="3">
    <source>
        <dbReference type="Proteomes" id="UP000325161"/>
    </source>
</evidence>
<dbReference type="OrthoDB" id="8526020at2"/>
<keyword evidence="1" id="KW-0732">Signal</keyword>
<dbReference type="KEGG" id="pacr:FXN63_02320"/>
<organism evidence="2 3">
    <name type="scientific">Pigmentiphaga aceris</name>
    <dbReference type="NCBI Taxonomy" id="1940612"/>
    <lineage>
        <taxon>Bacteria</taxon>
        <taxon>Pseudomonadati</taxon>
        <taxon>Pseudomonadota</taxon>
        <taxon>Betaproteobacteria</taxon>
        <taxon>Burkholderiales</taxon>
        <taxon>Alcaligenaceae</taxon>
        <taxon>Pigmentiphaga</taxon>
    </lineage>
</organism>
<keyword evidence="3" id="KW-1185">Reference proteome</keyword>
<accession>A0A5C0AS21</accession>
<protein>
    <submittedName>
        <fullName evidence="2">DUF3108 domain-containing protein</fullName>
    </submittedName>
</protein>
<feature type="chain" id="PRO_5022870109" evidence="1">
    <location>
        <begin position="38"/>
        <end position="254"/>
    </location>
</feature>
<dbReference type="RefSeq" id="WP_148812469.1">
    <property type="nucleotide sequence ID" value="NZ_CP043046.1"/>
</dbReference>
<sequence length="254" mass="27703">MSVFHMPVLDPASSLRRRLLAVCVLTVSALAGTAAQAAAPSPPPDAHLYYQTKVAAKGMSLSIDSEIEWSRQGDTYRVLNHAQHMLLGNLTFDSRGRVTPAGLVPEAYLETRRKREKLVTIDQASKQVKFSGGQTAAAPAGLQDRTSVLLQLSSLARGDAAAFQTGKTLTVPVAGSSQVQEWVFQIVGEETLSSPMGKLRTVHVKRQPRAGRDGPDEQQVDVWLAPDRNWLPARVRLREANGDEFDQVVSRIEP</sequence>
<name>A0A5C0AS21_9BURK</name>
<evidence type="ECO:0000256" key="1">
    <source>
        <dbReference type="SAM" id="SignalP"/>
    </source>
</evidence>
<dbReference type="Proteomes" id="UP000325161">
    <property type="component" value="Chromosome"/>
</dbReference>
<feature type="signal peptide" evidence="1">
    <location>
        <begin position="1"/>
        <end position="37"/>
    </location>
</feature>
<dbReference type="AlphaFoldDB" id="A0A5C0AS21"/>
<dbReference type="InterPro" id="IPR021457">
    <property type="entry name" value="DUF3108"/>
</dbReference>
<proteinExistence type="predicted"/>
<gene>
    <name evidence="2" type="ORF">FXN63_02320</name>
</gene>